<reference evidence="1 2" key="1">
    <citation type="submission" date="2021-06" db="EMBL/GenBank/DDBJ databases">
        <title>Caerostris extrusa draft genome.</title>
        <authorList>
            <person name="Kono N."/>
            <person name="Arakawa K."/>
        </authorList>
    </citation>
    <scope>NUCLEOTIDE SEQUENCE [LARGE SCALE GENOMIC DNA]</scope>
</reference>
<name>A0AAV4SK30_CAEEX</name>
<protein>
    <submittedName>
        <fullName evidence="1">Uncharacterized protein</fullName>
    </submittedName>
</protein>
<accession>A0AAV4SK30</accession>
<comment type="caution">
    <text evidence="1">The sequence shown here is derived from an EMBL/GenBank/DDBJ whole genome shotgun (WGS) entry which is preliminary data.</text>
</comment>
<dbReference type="EMBL" id="BPLR01009668">
    <property type="protein sequence ID" value="GIY33674.1"/>
    <property type="molecule type" value="Genomic_DNA"/>
</dbReference>
<evidence type="ECO:0000313" key="1">
    <source>
        <dbReference type="EMBL" id="GIY33674.1"/>
    </source>
</evidence>
<evidence type="ECO:0000313" key="2">
    <source>
        <dbReference type="Proteomes" id="UP001054945"/>
    </source>
</evidence>
<proteinExistence type="predicted"/>
<organism evidence="1 2">
    <name type="scientific">Caerostris extrusa</name>
    <name type="common">Bark spider</name>
    <name type="synonym">Caerostris bankana</name>
    <dbReference type="NCBI Taxonomy" id="172846"/>
    <lineage>
        <taxon>Eukaryota</taxon>
        <taxon>Metazoa</taxon>
        <taxon>Ecdysozoa</taxon>
        <taxon>Arthropoda</taxon>
        <taxon>Chelicerata</taxon>
        <taxon>Arachnida</taxon>
        <taxon>Araneae</taxon>
        <taxon>Araneomorphae</taxon>
        <taxon>Entelegynae</taxon>
        <taxon>Araneoidea</taxon>
        <taxon>Araneidae</taxon>
        <taxon>Caerostris</taxon>
    </lineage>
</organism>
<dbReference type="Proteomes" id="UP001054945">
    <property type="component" value="Unassembled WGS sequence"/>
</dbReference>
<keyword evidence="2" id="KW-1185">Reference proteome</keyword>
<sequence>MRIPNLMEPLLHEKLPLLKIFSLAVAAKTCTFPFKWRKRFSHVLLAPTNPLRGGALSARSIRVSQTWRHLGSALLRDITALQPRHNFMLAFLALVTRQIRRKYIQHFAITISP</sequence>
<dbReference type="AlphaFoldDB" id="A0AAV4SK30"/>
<gene>
    <name evidence="1" type="ORF">CEXT_277871</name>
</gene>